<reference evidence="3 4" key="1">
    <citation type="submission" date="2018-02" db="EMBL/GenBank/DDBJ databases">
        <title>Complete genome sequencing of Faecalibacterium prausnitzii strains isolated from the human gut.</title>
        <authorList>
            <person name="Fitzgerald B.C."/>
            <person name="Shkoporov A.N."/>
            <person name="Ross P.R."/>
            <person name="Hill C."/>
        </authorList>
    </citation>
    <scope>NUCLEOTIDE SEQUENCE [LARGE SCALE GENOMIC DNA]</scope>
    <source>
        <strain evidence="3 4">APC942/18-1</strain>
    </source>
</reference>
<dbReference type="Pfam" id="PF13439">
    <property type="entry name" value="Glyco_transf_4"/>
    <property type="match status" value="1"/>
</dbReference>
<dbReference type="AlphaFoldDB" id="A0AAX1QGD9"/>
<name>A0AAX1QGD9_9FIRM</name>
<feature type="domain" description="Glycosyltransferase subfamily 4-like N-terminal" evidence="2">
    <location>
        <begin position="13"/>
        <end position="166"/>
    </location>
</feature>
<dbReference type="Proteomes" id="UP000250997">
    <property type="component" value="Unassembled WGS sequence"/>
</dbReference>
<accession>A0AAX1QGD9</accession>
<comment type="caution">
    <text evidence="3">The sequence shown here is derived from an EMBL/GenBank/DDBJ whole genome shotgun (WGS) entry which is preliminary data.</text>
</comment>
<proteinExistence type="predicted"/>
<evidence type="ECO:0000256" key="1">
    <source>
        <dbReference type="ARBA" id="ARBA00022679"/>
    </source>
</evidence>
<organism evidence="3 4">
    <name type="scientific">Faecalibacterium prausnitzii</name>
    <dbReference type="NCBI Taxonomy" id="853"/>
    <lineage>
        <taxon>Bacteria</taxon>
        <taxon>Bacillati</taxon>
        <taxon>Bacillota</taxon>
        <taxon>Clostridia</taxon>
        <taxon>Eubacteriales</taxon>
        <taxon>Oscillospiraceae</taxon>
        <taxon>Faecalibacterium</taxon>
    </lineage>
</organism>
<dbReference type="RefSeq" id="WP_158394703.1">
    <property type="nucleotide sequence ID" value="NZ_CP026548.1"/>
</dbReference>
<dbReference type="CDD" id="cd03801">
    <property type="entry name" value="GT4_PimA-like"/>
    <property type="match status" value="1"/>
</dbReference>
<evidence type="ECO:0000259" key="2">
    <source>
        <dbReference type="Pfam" id="PF13439"/>
    </source>
</evidence>
<dbReference type="PANTHER" id="PTHR46401">
    <property type="entry name" value="GLYCOSYLTRANSFERASE WBBK-RELATED"/>
    <property type="match status" value="1"/>
</dbReference>
<dbReference type="Pfam" id="PF13692">
    <property type="entry name" value="Glyco_trans_1_4"/>
    <property type="match status" value="1"/>
</dbReference>
<dbReference type="EMBL" id="PRLA01000012">
    <property type="protein sequence ID" value="RAW47920.1"/>
    <property type="molecule type" value="Genomic_DNA"/>
</dbReference>
<dbReference type="InterPro" id="IPR028098">
    <property type="entry name" value="Glyco_trans_4-like_N"/>
</dbReference>
<keyword evidence="1" id="KW-0808">Transferase</keyword>
<dbReference type="GO" id="GO:0009103">
    <property type="term" value="P:lipopolysaccharide biosynthetic process"/>
    <property type="evidence" value="ECO:0007669"/>
    <property type="project" value="TreeGrafter"/>
</dbReference>
<evidence type="ECO:0000313" key="4">
    <source>
        <dbReference type="Proteomes" id="UP000250997"/>
    </source>
</evidence>
<dbReference type="Gene3D" id="3.40.50.2000">
    <property type="entry name" value="Glycogen Phosphorylase B"/>
    <property type="match status" value="2"/>
</dbReference>
<evidence type="ECO:0000313" key="3">
    <source>
        <dbReference type="EMBL" id="RAW47920.1"/>
    </source>
</evidence>
<gene>
    <name evidence="3" type="ORF">C4N27_12820</name>
</gene>
<dbReference type="SUPFAM" id="SSF53756">
    <property type="entry name" value="UDP-Glycosyltransferase/glycogen phosphorylase"/>
    <property type="match status" value="1"/>
</dbReference>
<sequence length="371" mass="42405">MKVLMVEHFLPGSVYTLELCRALRTEEQITIFCRKGAPRPLEGVQWKDKLYAGGKGWAEALMRYGGGLLALAAEICTGHYDVLHVQGFKDARYEIPLYCKLKRHCGILVHTVHNLLPHEASPRDRRLYGDFYRVCDLLVVHNLYCRQLLMDEYHLPPEKICVTPHGSYTQISPKEHQLHTEKTEFLQFGVLRRYKGVDILLEALARMTETQRSRVHVTVAGQQFPKLDATDYAALIREKGLEGRVTLQLGHVPDEALDALYQEADFCLFPYREIYGSGALLMAYSYSKPVLASSIPAFEEETDGGCTGLLFPPEEPDALKDAILRAADWTEETYTGTQSHIRQLVEEKYNWKHSAECLAEGYRNAWQRKQR</sequence>
<dbReference type="PANTHER" id="PTHR46401:SF2">
    <property type="entry name" value="GLYCOSYLTRANSFERASE WBBK-RELATED"/>
    <property type="match status" value="1"/>
</dbReference>
<protein>
    <recommendedName>
        <fullName evidence="2">Glycosyltransferase subfamily 4-like N-terminal domain-containing protein</fullName>
    </recommendedName>
</protein>
<dbReference type="GO" id="GO:0016757">
    <property type="term" value="F:glycosyltransferase activity"/>
    <property type="evidence" value="ECO:0007669"/>
    <property type="project" value="TreeGrafter"/>
</dbReference>